<dbReference type="InterPro" id="IPR036812">
    <property type="entry name" value="NAD(P)_OxRdtase_dom_sf"/>
</dbReference>
<gene>
    <name evidence="3" type="ORF">CABS02_08495</name>
</gene>
<dbReference type="EMBL" id="SDAQ01000052">
    <property type="protein sequence ID" value="KAI3547683.1"/>
    <property type="molecule type" value="Genomic_DNA"/>
</dbReference>
<evidence type="ECO:0000256" key="1">
    <source>
        <dbReference type="ARBA" id="ARBA00023002"/>
    </source>
</evidence>
<dbReference type="Proteomes" id="UP001056436">
    <property type="component" value="Unassembled WGS sequence"/>
</dbReference>
<evidence type="ECO:0000259" key="2">
    <source>
        <dbReference type="Pfam" id="PF00248"/>
    </source>
</evidence>
<feature type="domain" description="NADP-dependent oxidoreductase" evidence="2">
    <location>
        <begin position="61"/>
        <end position="172"/>
    </location>
</feature>
<keyword evidence="4" id="KW-1185">Reference proteome</keyword>
<dbReference type="OrthoDB" id="48988at2759"/>
<evidence type="ECO:0000313" key="3">
    <source>
        <dbReference type="EMBL" id="KAI3547683.1"/>
    </source>
</evidence>
<dbReference type="GO" id="GO:0016491">
    <property type="term" value="F:oxidoreductase activity"/>
    <property type="evidence" value="ECO:0007669"/>
    <property type="project" value="UniProtKB-KW"/>
</dbReference>
<dbReference type="InterPro" id="IPR023210">
    <property type="entry name" value="NADP_OxRdtase_dom"/>
</dbReference>
<sequence>MASTTLEEDPERYYPVLDLAFGTLYVSVKSHYSAKFVDVFRQILEVGIVSSTDHIEDVEEQERKVGKIIKNSKVDRKDFFVTIKVHAPLRNASRSKRFTFQKLRSEADTTMKKTLERLQLDYVDLILLHDAHAVIKDQAFKEAWEILGRFTKEIDEKTKSTRCRFRGLSNFDKSNFGIGNSEVAIETTSLRSGDFPDFRHYQEGKDSKAYHDWIQSGSELELGDEEERRGLRNIFNHRAKYLHKLFRDHSISEKPRFMFLDPLPFHSRSVSMYDFLGMLGSGFGATPSDVLGKWASITPQIRSSGVVGELKNEFHMSEFDRGRIDFSFNSTFRISVTAQTPENHQ</sequence>
<comment type="caution">
    <text evidence="3">The sequence shown here is derived from an EMBL/GenBank/DDBJ whole genome shotgun (WGS) entry which is preliminary data.</text>
</comment>
<organism evidence="3 4">
    <name type="scientific">Colletotrichum abscissum</name>
    <dbReference type="NCBI Taxonomy" id="1671311"/>
    <lineage>
        <taxon>Eukaryota</taxon>
        <taxon>Fungi</taxon>
        <taxon>Dikarya</taxon>
        <taxon>Ascomycota</taxon>
        <taxon>Pezizomycotina</taxon>
        <taxon>Sordariomycetes</taxon>
        <taxon>Hypocreomycetidae</taxon>
        <taxon>Glomerellales</taxon>
        <taxon>Glomerellaceae</taxon>
        <taxon>Colletotrichum</taxon>
        <taxon>Colletotrichum acutatum species complex</taxon>
    </lineage>
</organism>
<accession>A0A9P9XCG3</accession>
<dbReference type="AlphaFoldDB" id="A0A9P9XCG3"/>
<name>A0A9P9XCG3_9PEZI</name>
<evidence type="ECO:0000313" key="4">
    <source>
        <dbReference type="Proteomes" id="UP001056436"/>
    </source>
</evidence>
<proteinExistence type="predicted"/>
<protein>
    <submittedName>
        <fullName evidence="3">Aldo/keto reductase</fullName>
    </submittedName>
</protein>
<reference evidence="3" key="1">
    <citation type="submission" date="2019-01" db="EMBL/GenBank/DDBJ databases">
        <title>Colletotrichum abscissum LGMF1257.</title>
        <authorList>
            <person name="Baroncelli R."/>
        </authorList>
    </citation>
    <scope>NUCLEOTIDE SEQUENCE</scope>
    <source>
        <strain evidence="3">Ca142</strain>
    </source>
</reference>
<dbReference type="Gene3D" id="3.20.20.100">
    <property type="entry name" value="NADP-dependent oxidoreductase domain"/>
    <property type="match status" value="1"/>
</dbReference>
<dbReference type="SUPFAM" id="SSF51430">
    <property type="entry name" value="NAD(P)-linked oxidoreductase"/>
    <property type="match status" value="1"/>
</dbReference>
<keyword evidence="1" id="KW-0560">Oxidoreductase</keyword>
<dbReference type="Pfam" id="PF00248">
    <property type="entry name" value="Aldo_ket_red"/>
    <property type="match status" value="1"/>
</dbReference>